<dbReference type="InterPro" id="IPR050131">
    <property type="entry name" value="Peptidase_S8_subtilisin-like"/>
</dbReference>
<evidence type="ECO:0000313" key="7">
    <source>
        <dbReference type="Proteomes" id="UP000199615"/>
    </source>
</evidence>
<evidence type="ECO:0000256" key="3">
    <source>
        <dbReference type="ARBA" id="ARBA00022801"/>
    </source>
</evidence>
<dbReference type="OrthoDB" id="9768989at2"/>
<dbReference type="SUPFAM" id="SSF52743">
    <property type="entry name" value="Subtilisin-like"/>
    <property type="match status" value="1"/>
</dbReference>
<protein>
    <submittedName>
        <fullName evidence="6">Subtilase family protein</fullName>
    </submittedName>
</protein>
<dbReference type="Gene3D" id="3.40.50.200">
    <property type="entry name" value="Peptidase S8/S53 domain"/>
    <property type="match status" value="1"/>
</dbReference>
<dbReference type="PANTHER" id="PTHR43806">
    <property type="entry name" value="PEPTIDASE S8"/>
    <property type="match status" value="1"/>
</dbReference>
<keyword evidence="3" id="KW-0378">Hydrolase</keyword>
<evidence type="ECO:0000259" key="5">
    <source>
        <dbReference type="Pfam" id="PF00082"/>
    </source>
</evidence>
<dbReference type="Pfam" id="PF00082">
    <property type="entry name" value="Peptidase_S8"/>
    <property type="match status" value="1"/>
</dbReference>
<dbReference type="InterPro" id="IPR000209">
    <property type="entry name" value="Peptidase_S8/S53_dom"/>
</dbReference>
<sequence>MASPIQIVLNPENYEEARDAGGGGGRKDFFAHRDAEFTAHRAALMGQIDTIAGVLSAQAQGDIGFVKVILRREAWAKSHRPIASLFRHDRTPVVGGGDLGVMLVEARPGTLRQVAAEIAKAETHTEMRFNEQKQKDEPYPSARKSEVGAIDRIELYGPSDRRSFSVDEAVAWLSNPMTGSSYQVELFDSPPPRSEWDRLDLSHRRLVESFVAGFAALDRGLVVERLPNRRHKQPILSVRLDQSGDQPVLRLNDAPVSERRRELAAFNPDVGRHLRLLAFLDSHPLVRRIELPGIVVRAARPSTAVARARPTDVTIPVRDSRRSHPRLGIIDGGIGEALSDWIIDRWDVLAEEDTDLAHGTFIGGLAALGGALNGAEICPEPDGAELVDVAVFPNERKAGAFASYYPDGLPQFFDEMETAISDARARHGVRVFNMSLNILQPAAPDRYSPHAARLDQIAESNNAIVFISAGNIQPQDLRPEWPADATAALGNLATARNDGLLTPAESARNVAVGALNPPGHDGCLPFAPTRYSRRGPGLRAGVKPDLAHIGGAGSQHPKLGHGLFSILPDGTIVDGCGTSYAAPLAAKTAAVLDHAIEGEVSRETLIGLLVHHAEMPTLLQDKALAPIAKHMVGFGMPPSADRILETGDHTITLVFASRIQRDQQINFRFQWPASLVGPEGKCRGRAKITLVSTPPLDARFGSEFVRVNINAVLQQEQANGGWKGRLEPLYLPSRREAPPIEAERIEHDLKWSPVKVLAKTFPQGVGPSSNWRLFVEYLTRAGEVMPEEGVPFTVIVTISDPDAEQPVFNDMRQNLQALGIQIADIRTAARITPRV</sequence>
<evidence type="ECO:0000313" key="6">
    <source>
        <dbReference type="EMBL" id="SEP17506.1"/>
    </source>
</evidence>
<reference evidence="7" key="1">
    <citation type="submission" date="2016-10" db="EMBL/GenBank/DDBJ databases">
        <authorList>
            <person name="Varghese N."/>
            <person name="Submissions S."/>
        </authorList>
    </citation>
    <scope>NUCLEOTIDE SEQUENCE [LARGE SCALE GENOMIC DNA]</scope>
    <source>
        <strain evidence="7">DSM 123</strain>
    </source>
</reference>
<proteinExistence type="inferred from homology"/>
<dbReference type="Proteomes" id="UP000199615">
    <property type="component" value="Unassembled WGS sequence"/>
</dbReference>
<name>A0A1H8VQ19_9BRAD</name>
<dbReference type="PANTHER" id="PTHR43806:SF11">
    <property type="entry name" value="CEREVISIN-RELATED"/>
    <property type="match status" value="1"/>
</dbReference>
<dbReference type="AlphaFoldDB" id="A0A1H8VQ19"/>
<gene>
    <name evidence="6" type="ORF">SAMN05444123_109139</name>
</gene>
<evidence type="ECO:0000256" key="4">
    <source>
        <dbReference type="ARBA" id="ARBA00022825"/>
    </source>
</evidence>
<accession>A0A1H8VQ19</accession>
<dbReference type="RefSeq" id="WP_092685508.1">
    <property type="nucleotide sequence ID" value="NZ_FODT01000009.1"/>
</dbReference>
<dbReference type="InterPro" id="IPR036852">
    <property type="entry name" value="Peptidase_S8/S53_dom_sf"/>
</dbReference>
<evidence type="ECO:0000256" key="1">
    <source>
        <dbReference type="ARBA" id="ARBA00011073"/>
    </source>
</evidence>
<comment type="similarity">
    <text evidence="1">Belongs to the peptidase S8 family.</text>
</comment>
<keyword evidence="4" id="KW-0720">Serine protease</keyword>
<dbReference type="EMBL" id="FODT01000009">
    <property type="protein sequence ID" value="SEP17506.1"/>
    <property type="molecule type" value="Genomic_DNA"/>
</dbReference>
<feature type="domain" description="Peptidase S8/S53" evidence="5">
    <location>
        <begin position="352"/>
        <end position="635"/>
    </location>
</feature>
<dbReference type="GO" id="GO:0006508">
    <property type="term" value="P:proteolysis"/>
    <property type="evidence" value="ECO:0007669"/>
    <property type="project" value="UniProtKB-KW"/>
</dbReference>
<organism evidence="6 7">
    <name type="scientific">Rhodopseudomonas pseudopalustris</name>
    <dbReference type="NCBI Taxonomy" id="1513892"/>
    <lineage>
        <taxon>Bacteria</taxon>
        <taxon>Pseudomonadati</taxon>
        <taxon>Pseudomonadota</taxon>
        <taxon>Alphaproteobacteria</taxon>
        <taxon>Hyphomicrobiales</taxon>
        <taxon>Nitrobacteraceae</taxon>
        <taxon>Rhodopseudomonas</taxon>
    </lineage>
</organism>
<keyword evidence="2" id="KW-0645">Protease</keyword>
<evidence type="ECO:0000256" key="2">
    <source>
        <dbReference type="ARBA" id="ARBA00022670"/>
    </source>
</evidence>
<dbReference type="GO" id="GO:0004252">
    <property type="term" value="F:serine-type endopeptidase activity"/>
    <property type="evidence" value="ECO:0007669"/>
    <property type="project" value="InterPro"/>
</dbReference>
<keyword evidence="7" id="KW-1185">Reference proteome</keyword>